<keyword evidence="7" id="KW-0418">Kinase</keyword>
<keyword evidence="9" id="KW-0472">Membrane</keyword>
<dbReference type="AlphaFoldDB" id="A0A8X7Y023"/>
<evidence type="ECO:0000256" key="10">
    <source>
        <dbReference type="ARBA" id="ARBA00023288"/>
    </source>
</evidence>
<proteinExistence type="inferred from homology"/>
<dbReference type="FunFam" id="1.10.510.10:FF:000032">
    <property type="entry name" value="Serine/threonine-protein kinase PBS1"/>
    <property type="match status" value="1"/>
</dbReference>
<evidence type="ECO:0000313" key="14">
    <source>
        <dbReference type="EMBL" id="KAG6741616.1"/>
    </source>
</evidence>
<keyword evidence="8 11" id="KW-0067">ATP-binding</keyword>
<comment type="caution">
    <text evidence="14">The sequence shown here is derived from an EMBL/GenBank/DDBJ whole genome shotgun (WGS) entry which is preliminary data.</text>
</comment>
<dbReference type="GO" id="GO:0005886">
    <property type="term" value="C:plasma membrane"/>
    <property type="evidence" value="ECO:0007669"/>
    <property type="project" value="UniProtKB-SubCell"/>
</dbReference>
<comment type="subcellular location">
    <subcellularLocation>
        <location evidence="1">Cell membrane</location>
        <topology evidence="1">Lipid-anchor</topology>
    </subcellularLocation>
</comment>
<sequence>MGFCPCFGFSKSKKVKSDHIKKQPSYETFLLFIGKSSMKSFDVIYKRCNKLKMRIPLLIWFSTEALPSLKLLVWQGAFREPPLIEQRLGTVSKKSVDSRFKSAVVKDGPSAHFSATFTYEELSFATNNFRSESLIGRGGFGAVFKGKLESTGQVVAVKQLDPSGIQGDKEFLVEVLMLSLLHHPNLVNLIGFCAEGDHRLLVYEYMPLGSLEDRLFDVTPHMEPLDWNTRMKIAAGAARGLDSLHSANPPVIYRDLKASNILLEDGFNPKLSDFGLAKFGPVGDKSYVSTRVMGTYGYCAPEYASSGRLTIKTDIYSYGIVLLELITGHRALDEVNGHQEYLVNWALPLMKDHNFSRLADPMLKGKYSMSVLKKVTEVASMCLGENANSRPSSSELVQAMDYLFSRKNESKKVKNDCAKWPEIDFSPSHSKMILDKDLDRDLAVAEAKVWGVKWRERREQIQRSISDEDNR</sequence>
<evidence type="ECO:0000256" key="9">
    <source>
        <dbReference type="ARBA" id="ARBA00023136"/>
    </source>
</evidence>
<dbReference type="PANTHER" id="PTHR47985">
    <property type="entry name" value="OS07G0668900 PROTEIN"/>
    <property type="match status" value="1"/>
</dbReference>
<feature type="domain" description="Protein kinase" evidence="13">
    <location>
        <begin position="129"/>
        <end position="403"/>
    </location>
</feature>
<dbReference type="SMART" id="SM00220">
    <property type="entry name" value="S_TKc"/>
    <property type="match status" value="1"/>
</dbReference>
<dbReference type="PROSITE" id="PS50011">
    <property type="entry name" value="PROTEIN_KINASE_DOM"/>
    <property type="match status" value="1"/>
</dbReference>
<dbReference type="GO" id="GO:0010183">
    <property type="term" value="P:pollen tube guidance"/>
    <property type="evidence" value="ECO:0007669"/>
    <property type="project" value="UniProtKB-ARBA"/>
</dbReference>
<keyword evidence="4 12" id="KW-0723">Serine/threonine-protein kinase</keyword>
<evidence type="ECO:0000256" key="3">
    <source>
        <dbReference type="ARBA" id="ARBA00022475"/>
    </source>
</evidence>
<dbReference type="CDD" id="cd14066">
    <property type="entry name" value="STKc_IRAK"/>
    <property type="match status" value="1"/>
</dbReference>
<dbReference type="GO" id="GO:0004674">
    <property type="term" value="F:protein serine/threonine kinase activity"/>
    <property type="evidence" value="ECO:0007669"/>
    <property type="project" value="UniProtKB-KW"/>
</dbReference>
<dbReference type="Pfam" id="PF00069">
    <property type="entry name" value="Pkinase"/>
    <property type="match status" value="1"/>
</dbReference>
<protein>
    <recommendedName>
        <fullName evidence="13">Protein kinase domain-containing protein</fullName>
    </recommendedName>
</protein>
<evidence type="ECO:0000256" key="1">
    <source>
        <dbReference type="ARBA" id="ARBA00004193"/>
    </source>
</evidence>
<evidence type="ECO:0000259" key="13">
    <source>
        <dbReference type="PROSITE" id="PS50011"/>
    </source>
</evidence>
<keyword evidence="5" id="KW-0808">Transferase</keyword>
<comment type="similarity">
    <text evidence="2">Belongs to the protein kinase superfamily. Ser/Thr protein kinase family.</text>
</comment>
<organism evidence="14 15">
    <name type="scientific">Populus tomentosa</name>
    <name type="common">Chinese white poplar</name>
    <dbReference type="NCBI Taxonomy" id="118781"/>
    <lineage>
        <taxon>Eukaryota</taxon>
        <taxon>Viridiplantae</taxon>
        <taxon>Streptophyta</taxon>
        <taxon>Embryophyta</taxon>
        <taxon>Tracheophyta</taxon>
        <taxon>Spermatophyta</taxon>
        <taxon>Magnoliopsida</taxon>
        <taxon>eudicotyledons</taxon>
        <taxon>Gunneridae</taxon>
        <taxon>Pentapetalae</taxon>
        <taxon>rosids</taxon>
        <taxon>fabids</taxon>
        <taxon>Malpighiales</taxon>
        <taxon>Salicaceae</taxon>
        <taxon>Saliceae</taxon>
        <taxon>Populus</taxon>
    </lineage>
</organism>
<evidence type="ECO:0000256" key="12">
    <source>
        <dbReference type="RuleBase" id="RU000304"/>
    </source>
</evidence>
<dbReference type="InterPro" id="IPR008271">
    <property type="entry name" value="Ser/Thr_kinase_AS"/>
</dbReference>
<accession>A0A8X7Y023</accession>
<dbReference type="FunFam" id="3.30.200.20:FF:000266">
    <property type="entry name" value="probable serine/threonine-protein kinase RLCKVII"/>
    <property type="match status" value="1"/>
</dbReference>
<dbReference type="OrthoDB" id="4062651at2759"/>
<dbReference type="PROSITE" id="PS00107">
    <property type="entry name" value="PROTEIN_KINASE_ATP"/>
    <property type="match status" value="1"/>
</dbReference>
<keyword evidence="10" id="KW-0449">Lipoprotein</keyword>
<keyword evidence="6 11" id="KW-0547">Nucleotide-binding</keyword>
<evidence type="ECO:0000313" key="15">
    <source>
        <dbReference type="Proteomes" id="UP000886885"/>
    </source>
</evidence>
<evidence type="ECO:0000256" key="5">
    <source>
        <dbReference type="ARBA" id="ARBA00022679"/>
    </source>
</evidence>
<evidence type="ECO:0000256" key="7">
    <source>
        <dbReference type="ARBA" id="ARBA00022777"/>
    </source>
</evidence>
<dbReference type="InterPro" id="IPR017441">
    <property type="entry name" value="Protein_kinase_ATP_BS"/>
</dbReference>
<dbReference type="PANTHER" id="PTHR47985:SF74">
    <property type="entry name" value="PROTEIN KINASE DOMAIN-CONTAINING PROTEIN"/>
    <property type="match status" value="1"/>
</dbReference>
<feature type="binding site" evidence="11">
    <location>
        <position position="158"/>
    </location>
    <ligand>
        <name>ATP</name>
        <dbReference type="ChEBI" id="CHEBI:30616"/>
    </ligand>
</feature>
<dbReference type="InterPro" id="IPR000719">
    <property type="entry name" value="Prot_kinase_dom"/>
</dbReference>
<keyword evidence="15" id="KW-1185">Reference proteome</keyword>
<evidence type="ECO:0000256" key="6">
    <source>
        <dbReference type="ARBA" id="ARBA00022741"/>
    </source>
</evidence>
<keyword evidence="3" id="KW-1003">Cell membrane</keyword>
<reference evidence="14" key="1">
    <citation type="journal article" date="2020" name="bioRxiv">
        <title>Hybrid origin of Populus tomentosa Carr. identified through genome sequencing and phylogenomic analysis.</title>
        <authorList>
            <person name="An X."/>
            <person name="Gao K."/>
            <person name="Chen Z."/>
            <person name="Li J."/>
            <person name="Yang X."/>
            <person name="Yang X."/>
            <person name="Zhou J."/>
            <person name="Guo T."/>
            <person name="Zhao T."/>
            <person name="Huang S."/>
            <person name="Miao D."/>
            <person name="Khan W.U."/>
            <person name="Rao P."/>
            <person name="Ye M."/>
            <person name="Lei B."/>
            <person name="Liao W."/>
            <person name="Wang J."/>
            <person name="Ji L."/>
            <person name="Li Y."/>
            <person name="Guo B."/>
            <person name="Mustafa N.S."/>
            <person name="Li S."/>
            <person name="Yun Q."/>
            <person name="Keller S.R."/>
            <person name="Mao J."/>
            <person name="Zhang R."/>
            <person name="Strauss S.H."/>
        </authorList>
    </citation>
    <scope>NUCLEOTIDE SEQUENCE</scope>
    <source>
        <strain evidence="14">GM15</strain>
        <tissue evidence="14">Leaf</tissue>
    </source>
</reference>
<evidence type="ECO:0000256" key="2">
    <source>
        <dbReference type="ARBA" id="ARBA00008684"/>
    </source>
</evidence>
<gene>
    <name evidence="14" type="ORF">POTOM_054890</name>
</gene>
<dbReference type="PROSITE" id="PS00108">
    <property type="entry name" value="PROTEIN_KINASE_ST"/>
    <property type="match status" value="1"/>
</dbReference>
<dbReference type="Proteomes" id="UP000886885">
    <property type="component" value="Chromosome 17D"/>
</dbReference>
<name>A0A8X7Y023_POPTO</name>
<dbReference type="GO" id="GO:0005524">
    <property type="term" value="F:ATP binding"/>
    <property type="evidence" value="ECO:0007669"/>
    <property type="project" value="UniProtKB-UniRule"/>
</dbReference>
<evidence type="ECO:0000256" key="4">
    <source>
        <dbReference type="ARBA" id="ARBA00022527"/>
    </source>
</evidence>
<dbReference type="EMBL" id="JAAWWB010000034">
    <property type="protein sequence ID" value="KAG6741616.1"/>
    <property type="molecule type" value="Genomic_DNA"/>
</dbReference>
<evidence type="ECO:0000256" key="11">
    <source>
        <dbReference type="PROSITE-ProRule" id="PRU10141"/>
    </source>
</evidence>
<dbReference type="GO" id="GO:0090404">
    <property type="term" value="C:pollen tube tip"/>
    <property type="evidence" value="ECO:0007669"/>
    <property type="project" value="UniProtKB-ARBA"/>
</dbReference>
<evidence type="ECO:0000256" key="8">
    <source>
        <dbReference type="ARBA" id="ARBA00022840"/>
    </source>
</evidence>